<keyword evidence="7 8" id="KW-0472">Membrane</keyword>
<dbReference type="AlphaFoldDB" id="A0A9W3X3B6"/>
<feature type="transmembrane region" description="Helical" evidence="8">
    <location>
        <begin position="185"/>
        <end position="207"/>
    </location>
</feature>
<evidence type="ECO:0000256" key="7">
    <source>
        <dbReference type="ARBA" id="ARBA00023136"/>
    </source>
</evidence>
<evidence type="ECO:0000256" key="5">
    <source>
        <dbReference type="ARBA" id="ARBA00022692"/>
    </source>
</evidence>
<comment type="similarity">
    <text evidence="2">Belongs to the binding-protein-dependent transport system permease family. FecCD subfamily.</text>
</comment>
<evidence type="ECO:0000256" key="1">
    <source>
        <dbReference type="ARBA" id="ARBA00004651"/>
    </source>
</evidence>
<dbReference type="Proteomes" id="UP000092743">
    <property type="component" value="Chromosome"/>
</dbReference>
<protein>
    <submittedName>
        <fullName evidence="9">Iron(3+)-hydroxamate import system permease protein FhuB</fullName>
    </submittedName>
</protein>
<dbReference type="PANTHER" id="PTHR30472">
    <property type="entry name" value="FERRIC ENTEROBACTIN TRANSPORT SYSTEM PERMEASE PROTEIN"/>
    <property type="match status" value="1"/>
</dbReference>
<dbReference type="Pfam" id="PF01032">
    <property type="entry name" value="FecCD"/>
    <property type="match status" value="1"/>
</dbReference>
<dbReference type="GO" id="GO:0005886">
    <property type="term" value="C:plasma membrane"/>
    <property type="evidence" value="ECO:0007669"/>
    <property type="project" value="UniProtKB-SubCell"/>
</dbReference>
<feature type="transmembrane region" description="Helical" evidence="8">
    <location>
        <begin position="81"/>
        <end position="101"/>
    </location>
</feature>
<dbReference type="InterPro" id="IPR000522">
    <property type="entry name" value="ABC_transptr_permease_BtuC"/>
</dbReference>
<evidence type="ECO:0000256" key="2">
    <source>
        <dbReference type="ARBA" id="ARBA00007935"/>
    </source>
</evidence>
<keyword evidence="6 8" id="KW-1133">Transmembrane helix</keyword>
<reference evidence="9 10" key="1">
    <citation type="submission" date="2016-04" db="EMBL/GenBank/DDBJ databases">
        <title>High quality genome of the nematocidal Bacillus thuringiensis MYBT18246.</title>
        <authorList>
            <person name="Hollensteiner J."/>
            <person name="Poehlein A."/>
            <person name="Sproeer C."/>
            <person name="Bunk B."/>
            <person name="Rosenstiel P."/>
            <person name="Schulenburg H."/>
            <person name="Liesegang H."/>
        </authorList>
    </citation>
    <scope>NUCLEOTIDE SEQUENCE [LARGE SCALE GENOMIC DNA]</scope>
    <source>
        <strain evidence="9 10">MYBT18246</strain>
    </source>
</reference>
<feature type="transmembrane region" description="Helical" evidence="8">
    <location>
        <begin position="107"/>
        <end position="129"/>
    </location>
</feature>
<dbReference type="GO" id="GO:0033214">
    <property type="term" value="P:siderophore-iron import into cell"/>
    <property type="evidence" value="ECO:0007669"/>
    <property type="project" value="TreeGrafter"/>
</dbReference>
<name>A0A9W3X3B6_BACTU</name>
<evidence type="ECO:0000256" key="3">
    <source>
        <dbReference type="ARBA" id="ARBA00022448"/>
    </source>
</evidence>
<feature type="transmembrane region" description="Helical" evidence="8">
    <location>
        <begin position="228"/>
        <end position="255"/>
    </location>
</feature>
<dbReference type="CDD" id="cd06550">
    <property type="entry name" value="TM_ABC_iron-siderophores_like"/>
    <property type="match status" value="1"/>
</dbReference>
<dbReference type="SUPFAM" id="SSF81345">
    <property type="entry name" value="ABC transporter involved in vitamin B12 uptake, BtuC"/>
    <property type="match status" value="1"/>
</dbReference>
<feature type="transmembrane region" description="Helical" evidence="8">
    <location>
        <begin position="141"/>
        <end position="165"/>
    </location>
</feature>
<keyword evidence="5 8" id="KW-0812">Transmembrane</keyword>
<evidence type="ECO:0000256" key="4">
    <source>
        <dbReference type="ARBA" id="ARBA00022475"/>
    </source>
</evidence>
<keyword evidence="4" id="KW-1003">Cell membrane</keyword>
<dbReference type="RefSeq" id="WP_065485965.1">
    <property type="nucleotide sequence ID" value="NZ_CP015350.1"/>
</dbReference>
<dbReference type="GO" id="GO:0022857">
    <property type="term" value="F:transmembrane transporter activity"/>
    <property type="evidence" value="ECO:0007669"/>
    <property type="project" value="InterPro"/>
</dbReference>
<gene>
    <name evidence="9" type="primary">fhuB3</name>
    <name evidence="9" type="ORF">BT246_61860</name>
</gene>
<feature type="transmembrane region" description="Helical" evidence="8">
    <location>
        <begin position="267"/>
        <end position="288"/>
    </location>
</feature>
<accession>A0A9W3X3B6</accession>
<evidence type="ECO:0000256" key="8">
    <source>
        <dbReference type="SAM" id="Phobius"/>
    </source>
</evidence>
<evidence type="ECO:0000313" key="9">
    <source>
        <dbReference type="EMBL" id="ANS51481.1"/>
    </source>
</evidence>
<dbReference type="EMBL" id="CP015350">
    <property type="protein sequence ID" value="ANS51481.1"/>
    <property type="molecule type" value="Genomic_DNA"/>
</dbReference>
<organism evidence="9 10">
    <name type="scientific">Bacillus thuringiensis</name>
    <dbReference type="NCBI Taxonomy" id="1428"/>
    <lineage>
        <taxon>Bacteria</taxon>
        <taxon>Bacillati</taxon>
        <taxon>Bacillota</taxon>
        <taxon>Bacilli</taxon>
        <taxon>Bacillales</taxon>
        <taxon>Bacillaceae</taxon>
        <taxon>Bacillus</taxon>
        <taxon>Bacillus cereus group</taxon>
    </lineage>
</organism>
<keyword evidence="3" id="KW-0813">Transport</keyword>
<sequence length="324" mass="33913">MEASASSIEQQEENVKEIKSRPLIASIILVAGTVLLALSMAVSISFGAADISLKTVWQAVFQFDGSITHHNVIQELRMPRAIGGVVAGAFLAVSGAIMYAFFPNSPYLMFVIASFIGAAFGASIVYGIGSSSPGGLTPVKLALAGAAISALLGAISSGIALYFNLAQEVSMWNAGGVAGVKWQSINMLVPIGLVCLFIAIMMSRYITILSFGEEIAIGLGQNTTLIKFIGTVLVLVLTGSAVSMAGSVGFVGLVIPHMTRFLVGSDYRWVIPCSAVLGGLLIECADMLSRVINPPFETPIGAITALIGVPFFLYLARNEGRGKM</sequence>
<feature type="transmembrane region" description="Helical" evidence="8">
    <location>
        <begin position="23"/>
        <end position="49"/>
    </location>
</feature>
<dbReference type="PANTHER" id="PTHR30472:SF58">
    <property type="entry name" value="IRON(3+)-HYDROXAMATE IMPORT SYSTEM PERMEASE PROTEIN FHUB"/>
    <property type="match status" value="1"/>
</dbReference>
<feature type="transmembrane region" description="Helical" evidence="8">
    <location>
        <begin position="300"/>
        <end position="316"/>
    </location>
</feature>
<evidence type="ECO:0000313" key="10">
    <source>
        <dbReference type="Proteomes" id="UP000092743"/>
    </source>
</evidence>
<proteinExistence type="inferred from homology"/>
<dbReference type="Gene3D" id="1.10.3470.10">
    <property type="entry name" value="ABC transporter involved in vitamin B12 uptake, BtuC"/>
    <property type="match status" value="2"/>
</dbReference>
<evidence type="ECO:0000256" key="6">
    <source>
        <dbReference type="ARBA" id="ARBA00022989"/>
    </source>
</evidence>
<dbReference type="InterPro" id="IPR037294">
    <property type="entry name" value="ABC_BtuC-like"/>
</dbReference>
<comment type="subcellular location">
    <subcellularLocation>
        <location evidence="1">Cell membrane</location>
        <topology evidence="1">Multi-pass membrane protein</topology>
    </subcellularLocation>
</comment>